<feature type="domain" description="DUF4253" evidence="1">
    <location>
        <begin position="83"/>
        <end position="149"/>
    </location>
</feature>
<organism evidence="2 3">
    <name type="scientific">Pseudonocardia ailaonensis</name>
    <dbReference type="NCBI Taxonomy" id="367279"/>
    <lineage>
        <taxon>Bacteria</taxon>
        <taxon>Bacillati</taxon>
        <taxon>Actinomycetota</taxon>
        <taxon>Actinomycetes</taxon>
        <taxon>Pseudonocardiales</taxon>
        <taxon>Pseudonocardiaceae</taxon>
        <taxon>Pseudonocardia</taxon>
    </lineage>
</organism>
<dbReference type="Pfam" id="PF14062">
    <property type="entry name" value="DUF4253"/>
    <property type="match status" value="1"/>
</dbReference>
<evidence type="ECO:0000259" key="1">
    <source>
        <dbReference type="Pfam" id="PF14062"/>
    </source>
</evidence>
<dbReference type="Proteomes" id="UP001500449">
    <property type="component" value="Unassembled WGS sequence"/>
</dbReference>
<accession>A0ABN2MRT1</accession>
<comment type="caution">
    <text evidence="2">The sequence shown here is derived from an EMBL/GenBank/DDBJ whole genome shotgun (WGS) entry which is preliminary data.</text>
</comment>
<evidence type="ECO:0000313" key="3">
    <source>
        <dbReference type="Proteomes" id="UP001500449"/>
    </source>
</evidence>
<dbReference type="EMBL" id="BAAAQK010000004">
    <property type="protein sequence ID" value="GAA1836424.1"/>
    <property type="molecule type" value="Genomic_DNA"/>
</dbReference>
<protein>
    <recommendedName>
        <fullName evidence="1">DUF4253 domain-containing protein</fullName>
    </recommendedName>
</protein>
<proteinExistence type="predicted"/>
<reference evidence="2 3" key="1">
    <citation type="journal article" date="2019" name="Int. J. Syst. Evol. Microbiol.">
        <title>The Global Catalogue of Microorganisms (GCM) 10K type strain sequencing project: providing services to taxonomists for standard genome sequencing and annotation.</title>
        <authorList>
            <consortium name="The Broad Institute Genomics Platform"/>
            <consortium name="The Broad Institute Genome Sequencing Center for Infectious Disease"/>
            <person name="Wu L."/>
            <person name="Ma J."/>
        </authorList>
    </citation>
    <scope>NUCLEOTIDE SEQUENCE [LARGE SCALE GENOMIC DNA]</scope>
    <source>
        <strain evidence="2 3">JCM 16009</strain>
    </source>
</reference>
<gene>
    <name evidence="2" type="ORF">GCM10009836_13600</name>
</gene>
<dbReference type="RefSeq" id="WP_344413590.1">
    <property type="nucleotide sequence ID" value="NZ_BAAAQK010000004.1"/>
</dbReference>
<name>A0ABN2MRT1_9PSEU</name>
<sequence>MTTFAAPRCFRFHDPGTPLAYGRLLRAAPRTGRCPIWLTSRALASSPGWEPVPLDPRPGLLHEGVIAAAAAWAENTAWRSHLAVGAATRPADLVAALGWTGVPDPARFSALLRGWEELYGAVLVELDAEAGVLAVAEPPRSGREVEGLAGVEVRAEGPVWRFGPEPVMGVEQGA</sequence>
<dbReference type="InterPro" id="IPR025349">
    <property type="entry name" value="DUF4253"/>
</dbReference>
<keyword evidence="3" id="KW-1185">Reference proteome</keyword>
<evidence type="ECO:0000313" key="2">
    <source>
        <dbReference type="EMBL" id="GAA1836424.1"/>
    </source>
</evidence>